<dbReference type="PANTHER" id="PTHR43649">
    <property type="entry name" value="ARABINOSE-BINDING PROTEIN-RELATED"/>
    <property type="match status" value="1"/>
</dbReference>
<dbReference type="PANTHER" id="PTHR43649:SF33">
    <property type="entry name" value="POLYGALACTURONAN_RHAMNOGALACTURONAN-BINDING PROTEIN YTCQ"/>
    <property type="match status" value="1"/>
</dbReference>
<dbReference type="Proteomes" id="UP000502248">
    <property type="component" value="Chromosome"/>
</dbReference>
<feature type="compositionally biased region" description="Polar residues" evidence="6">
    <location>
        <begin position="26"/>
        <end position="44"/>
    </location>
</feature>
<evidence type="ECO:0000256" key="1">
    <source>
        <dbReference type="ARBA" id="ARBA00022475"/>
    </source>
</evidence>
<name>A0A7Z2VQ77_9BACL</name>
<protein>
    <submittedName>
        <fullName evidence="8">Extracellular solute-binding protein</fullName>
    </submittedName>
</protein>
<feature type="signal peptide" evidence="7">
    <location>
        <begin position="1"/>
        <end position="20"/>
    </location>
</feature>
<keyword evidence="2 7" id="KW-0732">Signal</keyword>
<dbReference type="PROSITE" id="PS51257">
    <property type="entry name" value="PROKAR_LIPOPROTEIN"/>
    <property type="match status" value="1"/>
</dbReference>
<dbReference type="Pfam" id="PF01547">
    <property type="entry name" value="SBP_bac_1"/>
    <property type="match status" value="1"/>
</dbReference>
<evidence type="ECO:0000256" key="6">
    <source>
        <dbReference type="SAM" id="MobiDB-lite"/>
    </source>
</evidence>
<keyword evidence="5" id="KW-0449">Lipoprotein</keyword>
<keyword evidence="4" id="KW-0564">Palmitate</keyword>
<evidence type="ECO:0000256" key="7">
    <source>
        <dbReference type="SAM" id="SignalP"/>
    </source>
</evidence>
<feature type="region of interest" description="Disordered" evidence="6">
    <location>
        <begin position="26"/>
        <end position="48"/>
    </location>
</feature>
<dbReference type="AlphaFoldDB" id="A0A7Z2VQ77"/>
<evidence type="ECO:0000256" key="5">
    <source>
        <dbReference type="ARBA" id="ARBA00023288"/>
    </source>
</evidence>
<reference evidence="8 9" key="1">
    <citation type="submission" date="2020-04" db="EMBL/GenBank/DDBJ databases">
        <title>Genome sequencing of novel species.</title>
        <authorList>
            <person name="Heo J."/>
            <person name="Kim S.-J."/>
            <person name="Kim J.-S."/>
            <person name="Hong S.-B."/>
            <person name="Kwon S.-W."/>
        </authorList>
    </citation>
    <scope>NUCLEOTIDE SEQUENCE [LARGE SCALE GENOMIC DNA]</scope>
    <source>
        <strain evidence="8 9">MFER-1</strain>
    </source>
</reference>
<gene>
    <name evidence="8" type="ORF">HH215_30640</name>
</gene>
<dbReference type="InterPro" id="IPR050490">
    <property type="entry name" value="Bact_solute-bd_prot1"/>
</dbReference>
<feature type="chain" id="PRO_5038605612" evidence="7">
    <location>
        <begin position="21"/>
        <end position="543"/>
    </location>
</feature>
<dbReference type="Gene3D" id="3.40.190.10">
    <property type="entry name" value="Periplasmic binding protein-like II"/>
    <property type="match status" value="2"/>
</dbReference>
<accession>A0A7Z2VQ77</accession>
<evidence type="ECO:0000313" key="8">
    <source>
        <dbReference type="EMBL" id="QJD87104.1"/>
    </source>
</evidence>
<keyword evidence="3" id="KW-0472">Membrane</keyword>
<proteinExistence type="predicted"/>
<evidence type="ECO:0000313" key="9">
    <source>
        <dbReference type="Proteomes" id="UP000502248"/>
    </source>
</evidence>
<keyword evidence="9" id="KW-1185">Reference proteome</keyword>
<evidence type="ECO:0000256" key="4">
    <source>
        <dbReference type="ARBA" id="ARBA00023139"/>
    </source>
</evidence>
<sequence>MKKKMVLVLSLLLVATLVFAGCSKNNNKPSEQASSSNSGETSKASEPAEETIKINAYMSSFGDDPKDTELYKLWKGKMEAYIGKKLDIKWNYVNSDDYPEKIKLTLASGDTPDIMSGVKDAEVMFQFGNQGSLLDIAPYLDEYAPNYKSYLESTKFADKSMYTPEGKMFFFGDGFQNDTGLAGSAYPALYRFDVFQKHNIKVPENWDEFYDAAVKLKELYPDSYPVNSQEWPKFTDALALSNHTKSDIYWNGEKYVYGPTEESFKEGLMYIRKLYDEKLLDPEFLSQSQDQLQAKVTTGKSFMLPLAWGGWWEKYSVPDQGVVWGAAVNPKNEKYGDQWVLGPALLGKTIYPNYGIMISKNTKNPELIIKLLDYQYSPEMIDLMHWGVEGKTYEMIDGKREFINKNGDWKENSDFGLGTPWTRQGFVYAPQNYSTDYIKYKKVQFFAKGQFEEMRPQEGMGKFTSSETAIAPYEQAPVIRLSKEDEAKKAQIMTAVQTYLDENIYKFLLGERDLSEWDAFKKELSDIGDYQSIVDMMNAQVSK</sequence>
<dbReference type="KEGG" id="cheb:HH215_30640"/>
<keyword evidence="1" id="KW-1003">Cell membrane</keyword>
<dbReference type="EMBL" id="CP051680">
    <property type="protein sequence ID" value="QJD87104.1"/>
    <property type="molecule type" value="Genomic_DNA"/>
</dbReference>
<evidence type="ECO:0000256" key="2">
    <source>
        <dbReference type="ARBA" id="ARBA00022729"/>
    </source>
</evidence>
<organism evidence="8 9">
    <name type="scientific">Cohnella herbarum</name>
    <dbReference type="NCBI Taxonomy" id="2728023"/>
    <lineage>
        <taxon>Bacteria</taxon>
        <taxon>Bacillati</taxon>
        <taxon>Bacillota</taxon>
        <taxon>Bacilli</taxon>
        <taxon>Bacillales</taxon>
        <taxon>Paenibacillaceae</taxon>
        <taxon>Cohnella</taxon>
    </lineage>
</organism>
<dbReference type="RefSeq" id="WP_169283350.1">
    <property type="nucleotide sequence ID" value="NZ_CP051680.1"/>
</dbReference>
<evidence type="ECO:0000256" key="3">
    <source>
        <dbReference type="ARBA" id="ARBA00023136"/>
    </source>
</evidence>
<dbReference type="InterPro" id="IPR006059">
    <property type="entry name" value="SBP"/>
</dbReference>
<dbReference type="SUPFAM" id="SSF53850">
    <property type="entry name" value="Periplasmic binding protein-like II"/>
    <property type="match status" value="1"/>
</dbReference>